<protein>
    <recommendedName>
        <fullName evidence="3">Phosphoadenosine phosphosulphate reductase domain-containing protein</fullName>
    </recommendedName>
</protein>
<evidence type="ECO:0000313" key="1">
    <source>
        <dbReference type="EMBL" id="KSV18472.1"/>
    </source>
</evidence>
<gene>
    <name evidence="1" type="ORF">DA01_03490</name>
</gene>
<name>A0A0V8M3Y1_9CHLR</name>
<dbReference type="Gene3D" id="3.40.50.620">
    <property type="entry name" value="HUPs"/>
    <property type="match status" value="1"/>
</dbReference>
<dbReference type="SUPFAM" id="SSF52402">
    <property type="entry name" value="Adenine nucleotide alpha hydrolases-like"/>
    <property type="match status" value="1"/>
</dbReference>
<dbReference type="EMBL" id="JGYD01000011">
    <property type="protein sequence ID" value="KSV18472.1"/>
    <property type="molecule type" value="Genomic_DNA"/>
</dbReference>
<dbReference type="RefSeq" id="WP_058292401.1">
    <property type="nucleotide sequence ID" value="NZ_JGYD01000011.1"/>
</dbReference>
<sequence length="276" mass="31477">MGKFTVLSLGAGVQSTTILLMAIKGQLPKPDIAIFADTGAESQATYTHLAWLTKLAGENSIPVITVKHGDLMDDYLNAIELGTRFVTIPVHCVDKNGKKGMLRRQCTGEYKILPIRREIRRWLCVKPHERIPAGAIDFWVGISTDELRRLNGFRNDPKWLKPTFPLIQIKSMSRQDCLNWLAYHYSEIIVPRSSCVVCPFHSDMEWRDIYGTQDWETAVQYDDLIRTGTKSQRTQLYLHGSLKRLAITDLRTPEDFGQLVLPSFKFEKHNLFANIG</sequence>
<accession>A0A0V8M3Y1</accession>
<dbReference type="AlphaFoldDB" id="A0A0V8M3Y1"/>
<reference evidence="1 2" key="1">
    <citation type="journal article" date="2015" name="Sci. Rep.">
        <title>A comparative genomics and reductive dehalogenase gene transcription study of two chloroethene-respiring bacteria, Dehalococcoides mccartyi strains MB and 11a.</title>
        <authorList>
            <person name="Low A."/>
            <person name="Shen Z."/>
            <person name="Cheng D."/>
            <person name="Rogers M.J."/>
            <person name="Lee P.K."/>
            <person name="He J."/>
        </authorList>
    </citation>
    <scope>NUCLEOTIDE SEQUENCE [LARGE SCALE GENOMIC DNA]</scope>
    <source>
        <strain evidence="1 2">MB</strain>
    </source>
</reference>
<dbReference type="PATRIC" id="fig|61435.5.peg.700"/>
<organism evidence="1 2">
    <name type="scientific">Dehalococcoides mccartyi</name>
    <dbReference type="NCBI Taxonomy" id="61435"/>
    <lineage>
        <taxon>Bacteria</taxon>
        <taxon>Bacillati</taxon>
        <taxon>Chloroflexota</taxon>
        <taxon>Dehalococcoidia</taxon>
        <taxon>Dehalococcoidales</taxon>
        <taxon>Dehalococcoidaceae</taxon>
        <taxon>Dehalococcoides</taxon>
    </lineage>
</organism>
<evidence type="ECO:0008006" key="3">
    <source>
        <dbReference type="Google" id="ProtNLM"/>
    </source>
</evidence>
<dbReference type="Proteomes" id="UP000053577">
    <property type="component" value="Unassembled WGS sequence"/>
</dbReference>
<evidence type="ECO:0000313" key="2">
    <source>
        <dbReference type="Proteomes" id="UP000053577"/>
    </source>
</evidence>
<dbReference type="OrthoDB" id="9774475at2"/>
<comment type="caution">
    <text evidence="1">The sequence shown here is derived from an EMBL/GenBank/DDBJ whole genome shotgun (WGS) entry which is preliminary data.</text>
</comment>
<proteinExistence type="predicted"/>
<dbReference type="InterPro" id="IPR014729">
    <property type="entry name" value="Rossmann-like_a/b/a_fold"/>
</dbReference>